<dbReference type="RefSeq" id="WP_345025935.1">
    <property type="nucleotide sequence ID" value="NZ_BAABEY010000001.1"/>
</dbReference>
<comment type="caution">
    <text evidence="1">The sequence shown here is derived from an EMBL/GenBank/DDBJ whole genome shotgun (WGS) entry which is preliminary data.</text>
</comment>
<evidence type="ECO:0000313" key="1">
    <source>
        <dbReference type="EMBL" id="GAA4430647.1"/>
    </source>
</evidence>
<proteinExistence type="predicted"/>
<sequence>MKFWNSYGSEHSANLVMIGHFKSNTDAQEAQEAIEKIKEHLTRTDETYEDAERFTQPMLDVLRDLKVYSLQPREISQFTYDVSTKLKDDKIVITTDESDFSAFLKILIEYSAKVKVYSAHDYTETGEGR</sequence>
<name>A0ABP8LLM0_9BACT</name>
<dbReference type="Pfam" id="PF19902">
    <property type="entry name" value="DUF6375"/>
    <property type="match status" value="1"/>
</dbReference>
<keyword evidence="2" id="KW-1185">Reference proteome</keyword>
<gene>
    <name evidence="1" type="ORF">GCM10023091_00170</name>
</gene>
<dbReference type="EMBL" id="BAABEY010000001">
    <property type="protein sequence ID" value="GAA4430647.1"/>
    <property type="molecule type" value="Genomic_DNA"/>
</dbReference>
<evidence type="ECO:0000313" key="2">
    <source>
        <dbReference type="Proteomes" id="UP001501508"/>
    </source>
</evidence>
<dbReference type="InterPro" id="IPR045955">
    <property type="entry name" value="DUF6375"/>
</dbReference>
<dbReference type="Proteomes" id="UP001501508">
    <property type="component" value="Unassembled WGS sequence"/>
</dbReference>
<organism evidence="1 2">
    <name type="scientific">Ravibacter arvi</name>
    <dbReference type="NCBI Taxonomy" id="2051041"/>
    <lineage>
        <taxon>Bacteria</taxon>
        <taxon>Pseudomonadati</taxon>
        <taxon>Bacteroidota</taxon>
        <taxon>Cytophagia</taxon>
        <taxon>Cytophagales</taxon>
        <taxon>Spirosomataceae</taxon>
        <taxon>Ravibacter</taxon>
    </lineage>
</organism>
<accession>A0ABP8LLM0</accession>
<protein>
    <submittedName>
        <fullName evidence="1">Uncharacterized protein</fullName>
    </submittedName>
</protein>
<reference evidence="2" key="1">
    <citation type="journal article" date="2019" name="Int. J. Syst. Evol. Microbiol.">
        <title>The Global Catalogue of Microorganisms (GCM) 10K type strain sequencing project: providing services to taxonomists for standard genome sequencing and annotation.</title>
        <authorList>
            <consortium name="The Broad Institute Genomics Platform"/>
            <consortium name="The Broad Institute Genome Sequencing Center for Infectious Disease"/>
            <person name="Wu L."/>
            <person name="Ma J."/>
        </authorList>
    </citation>
    <scope>NUCLEOTIDE SEQUENCE [LARGE SCALE GENOMIC DNA]</scope>
    <source>
        <strain evidence="2">JCM 31920</strain>
    </source>
</reference>